<feature type="region of interest" description="Disordered" evidence="1">
    <location>
        <begin position="309"/>
        <end position="409"/>
    </location>
</feature>
<dbReference type="EMBL" id="CAMPGE010010381">
    <property type="protein sequence ID" value="CAI2369230.1"/>
    <property type="molecule type" value="Genomic_DNA"/>
</dbReference>
<name>A0AAD1ULT7_EUPCR</name>
<evidence type="ECO:0000313" key="2">
    <source>
        <dbReference type="EMBL" id="CAI2369230.1"/>
    </source>
</evidence>
<feature type="region of interest" description="Disordered" evidence="1">
    <location>
        <begin position="264"/>
        <end position="287"/>
    </location>
</feature>
<sequence length="409" mass="46648">MNNPNGNGPGFKDPNDTKNIIFQHFMEFEGNMKKGKDGTDENPPQFSMPEGIFPKIDFPQGFVPDMNGPLLLGGFPQPTQEFDTAFQTPNFSMEGKLTGEVESPHYCHTEGPEPALTEQQIKFNEYILHVRPQKLLLYQNHLFNVMQPKKTQIDINMDNLPEGIHYTHILEFFKFNGIHLEPKQVYIKVRGLSKDKCTINCYNNYELAWKMVSLFGTKFTGRCLKLELPDYERGHKPRSNTFDEFCKEFDSKAARKLSAAKAAEKIPRKISANKSSKEKEEVKEKIETEAQAWGTELSLGDVIGCQAEDDGFQEVKPKGKPKRKVRRDSQPEKDQDETTRGRGKGRGRGRGRGFGRGRGERGRGRGERGRGDRGRGERGRGERGRGRYRGGYKEYKHSNTGFNPRSEEF</sequence>
<feature type="compositionally biased region" description="Basic and acidic residues" evidence="1">
    <location>
        <begin position="275"/>
        <end position="287"/>
    </location>
</feature>
<accession>A0AAD1ULT7</accession>
<comment type="caution">
    <text evidence="2">The sequence shown here is derived from an EMBL/GenBank/DDBJ whole genome shotgun (WGS) entry which is preliminary data.</text>
</comment>
<evidence type="ECO:0000313" key="3">
    <source>
        <dbReference type="Proteomes" id="UP001295684"/>
    </source>
</evidence>
<reference evidence="2" key="1">
    <citation type="submission" date="2023-07" db="EMBL/GenBank/DDBJ databases">
        <authorList>
            <consortium name="AG Swart"/>
            <person name="Singh M."/>
            <person name="Singh A."/>
            <person name="Seah K."/>
            <person name="Emmerich C."/>
        </authorList>
    </citation>
    <scope>NUCLEOTIDE SEQUENCE</scope>
    <source>
        <strain evidence="2">DP1</strain>
    </source>
</reference>
<feature type="compositionally biased region" description="Basic and acidic residues" evidence="1">
    <location>
        <begin position="327"/>
        <end position="340"/>
    </location>
</feature>
<keyword evidence="3" id="KW-1185">Reference proteome</keyword>
<dbReference type="AlphaFoldDB" id="A0AAD1ULT7"/>
<protein>
    <submittedName>
        <fullName evidence="2">Uncharacterized protein</fullName>
    </submittedName>
</protein>
<gene>
    <name evidence="2" type="ORF">ECRASSUSDP1_LOCUS10528</name>
</gene>
<proteinExistence type="predicted"/>
<dbReference type="Proteomes" id="UP001295684">
    <property type="component" value="Unassembled WGS sequence"/>
</dbReference>
<feature type="compositionally biased region" description="Basic residues" evidence="1">
    <location>
        <begin position="341"/>
        <end position="355"/>
    </location>
</feature>
<organism evidence="2 3">
    <name type="scientific">Euplotes crassus</name>
    <dbReference type="NCBI Taxonomy" id="5936"/>
    <lineage>
        <taxon>Eukaryota</taxon>
        <taxon>Sar</taxon>
        <taxon>Alveolata</taxon>
        <taxon>Ciliophora</taxon>
        <taxon>Intramacronucleata</taxon>
        <taxon>Spirotrichea</taxon>
        <taxon>Hypotrichia</taxon>
        <taxon>Euplotida</taxon>
        <taxon>Euplotidae</taxon>
        <taxon>Moneuplotes</taxon>
    </lineage>
</organism>
<evidence type="ECO:0000256" key="1">
    <source>
        <dbReference type="SAM" id="MobiDB-lite"/>
    </source>
</evidence>
<feature type="compositionally biased region" description="Basic and acidic residues" evidence="1">
    <location>
        <begin position="357"/>
        <end position="397"/>
    </location>
</feature>